<dbReference type="Gene3D" id="6.10.250.2930">
    <property type="match status" value="1"/>
</dbReference>
<keyword evidence="7 27" id="KW-0808">Transferase</keyword>
<dbReference type="PROSITE" id="PS00109">
    <property type="entry name" value="PROTEIN_KINASE_TYR"/>
    <property type="match status" value="1"/>
</dbReference>
<dbReference type="SMART" id="SM00261">
    <property type="entry name" value="FU"/>
    <property type="match status" value="4"/>
</dbReference>
<dbReference type="Pfam" id="PF00757">
    <property type="entry name" value="Furin-like"/>
    <property type="match status" value="1"/>
</dbReference>
<evidence type="ECO:0000256" key="6">
    <source>
        <dbReference type="ARBA" id="ARBA00022553"/>
    </source>
</evidence>
<dbReference type="InterPro" id="IPR000719">
    <property type="entry name" value="Prot_kinase_dom"/>
</dbReference>
<dbReference type="InterPro" id="IPR006211">
    <property type="entry name" value="Furin-like_Cys-rich_dom"/>
</dbReference>
<evidence type="ECO:0000256" key="24">
    <source>
        <dbReference type="ARBA" id="ARBA00023242"/>
    </source>
</evidence>
<dbReference type="GO" id="GO:0005524">
    <property type="term" value="F:ATP binding"/>
    <property type="evidence" value="ECO:0007669"/>
    <property type="project" value="UniProtKB-UniRule"/>
</dbReference>
<keyword evidence="19" id="KW-1015">Disulfide bond</keyword>
<dbReference type="SMART" id="SM00219">
    <property type="entry name" value="TyrKc"/>
    <property type="match status" value="1"/>
</dbReference>
<dbReference type="GO" id="GO:0009966">
    <property type="term" value="P:regulation of signal transduction"/>
    <property type="evidence" value="ECO:0007669"/>
    <property type="project" value="UniProtKB-ARBA"/>
</dbReference>
<keyword evidence="23" id="KW-0325">Glycoprotein</keyword>
<keyword evidence="14 31" id="KW-1133">Transmembrane helix</keyword>
<dbReference type="Pfam" id="PF21314">
    <property type="entry name" value="TM_ErbB1"/>
    <property type="match status" value="1"/>
</dbReference>
<dbReference type="GO" id="GO:0043066">
    <property type="term" value="P:negative regulation of apoptotic process"/>
    <property type="evidence" value="ECO:0007669"/>
    <property type="project" value="UniProtKB-ARBA"/>
</dbReference>
<dbReference type="GO" id="GO:0005154">
    <property type="term" value="F:epidermal growth factor receptor binding"/>
    <property type="evidence" value="ECO:0007669"/>
    <property type="project" value="TreeGrafter"/>
</dbReference>
<dbReference type="GO" id="GO:0005634">
    <property type="term" value="C:nucleus"/>
    <property type="evidence" value="ECO:0007669"/>
    <property type="project" value="UniProtKB-SubCell"/>
</dbReference>
<dbReference type="GO" id="GO:0023056">
    <property type="term" value="P:positive regulation of signaling"/>
    <property type="evidence" value="ECO:0007669"/>
    <property type="project" value="UniProtKB-ARBA"/>
</dbReference>
<evidence type="ECO:0000256" key="17">
    <source>
        <dbReference type="ARBA" id="ARBA00023136"/>
    </source>
</evidence>
<dbReference type="GO" id="GO:0022008">
    <property type="term" value="P:neurogenesis"/>
    <property type="evidence" value="ECO:0007669"/>
    <property type="project" value="TreeGrafter"/>
</dbReference>
<dbReference type="PRINTS" id="PR00109">
    <property type="entry name" value="TYRKINASE"/>
</dbReference>
<evidence type="ECO:0000256" key="16">
    <source>
        <dbReference type="ARBA" id="ARBA00023128"/>
    </source>
</evidence>
<dbReference type="Ensembl" id="ENSAMXT00005041824.1">
    <property type="protein sequence ID" value="ENSAMXP00005038384.1"/>
    <property type="gene ID" value="ENSAMXG00005016599.1"/>
</dbReference>
<keyword evidence="24" id="KW-0539">Nucleus</keyword>
<evidence type="ECO:0000256" key="13">
    <source>
        <dbReference type="ARBA" id="ARBA00022840"/>
    </source>
</evidence>
<dbReference type="GO" id="GO:0080090">
    <property type="term" value="P:regulation of primary metabolic process"/>
    <property type="evidence" value="ECO:0007669"/>
    <property type="project" value="UniProtKB-ARBA"/>
</dbReference>
<keyword evidence="5" id="KW-1003">Cell membrane</keyword>
<evidence type="ECO:0000256" key="29">
    <source>
        <dbReference type="PIRSR" id="PIRSR000619-2"/>
    </source>
</evidence>
<dbReference type="InterPro" id="IPR000494">
    <property type="entry name" value="Rcpt_L-dom"/>
</dbReference>
<dbReference type="GO" id="GO:0009925">
    <property type="term" value="C:basal plasma membrane"/>
    <property type="evidence" value="ECO:0007669"/>
    <property type="project" value="TreeGrafter"/>
</dbReference>
<evidence type="ECO:0000313" key="33">
    <source>
        <dbReference type="Ensembl" id="ENSAMXP00005038384.1"/>
    </source>
</evidence>
<evidence type="ECO:0000256" key="2">
    <source>
        <dbReference type="ARBA" id="ARBA00004173"/>
    </source>
</evidence>
<dbReference type="SUPFAM" id="SSF57184">
    <property type="entry name" value="Growth factor receptor domain"/>
    <property type="match status" value="2"/>
</dbReference>
<dbReference type="SUPFAM" id="SSF56112">
    <property type="entry name" value="Protein kinase-like (PK-like)"/>
    <property type="match status" value="1"/>
</dbReference>
<evidence type="ECO:0000256" key="11">
    <source>
        <dbReference type="ARBA" id="ARBA00022741"/>
    </source>
</evidence>
<dbReference type="GO" id="GO:0010647">
    <property type="term" value="P:positive regulation of cell communication"/>
    <property type="evidence" value="ECO:0007669"/>
    <property type="project" value="UniProtKB-ARBA"/>
</dbReference>
<evidence type="ECO:0000256" key="26">
    <source>
        <dbReference type="ARBA" id="ARBA00051243"/>
    </source>
</evidence>
<feature type="domain" description="Protein kinase" evidence="32">
    <location>
        <begin position="594"/>
        <end position="861"/>
    </location>
</feature>
<evidence type="ECO:0000256" key="25">
    <source>
        <dbReference type="ARBA" id="ARBA00043262"/>
    </source>
</evidence>
<dbReference type="Gene3D" id="3.80.20.20">
    <property type="entry name" value="Receptor L-domain"/>
    <property type="match status" value="2"/>
</dbReference>
<dbReference type="InterPro" id="IPR009030">
    <property type="entry name" value="Growth_fac_rcpt_cys_sf"/>
</dbReference>
<feature type="active site" description="Proton acceptor" evidence="28">
    <location>
        <position position="719"/>
    </location>
</feature>
<dbReference type="GO" id="GO:0004714">
    <property type="term" value="F:transmembrane receptor protein tyrosine kinase activity"/>
    <property type="evidence" value="ECO:0007669"/>
    <property type="project" value="UniProtKB-EC"/>
</dbReference>
<evidence type="ECO:0000256" key="1">
    <source>
        <dbReference type="ARBA" id="ARBA00004123"/>
    </source>
</evidence>
<keyword evidence="25" id="KW-0421">Lactation</keyword>
<evidence type="ECO:0000313" key="34">
    <source>
        <dbReference type="Proteomes" id="UP000694621"/>
    </source>
</evidence>
<evidence type="ECO:0000256" key="18">
    <source>
        <dbReference type="ARBA" id="ARBA00023137"/>
    </source>
</evidence>
<evidence type="ECO:0000256" key="31">
    <source>
        <dbReference type="SAM" id="Phobius"/>
    </source>
</evidence>
<dbReference type="CDD" id="cd05110">
    <property type="entry name" value="PTKc_HER4"/>
    <property type="match status" value="1"/>
</dbReference>
<dbReference type="InterPro" id="IPR016245">
    <property type="entry name" value="Tyr_kinase_EGF/ERB/XmrK_rcpt"/>
</dbReference>
<dbReference type="InterPro" id="IPR049328">
    <property type="entry name" value="TM_ErbB1"/>
</dbReference>
<keyword evidence="18 27" id="KW-0829">Tyrosine-protein kinase</keyword>
<dbReference type="InterPro" id="IPR017441">
    <property type="entry name" value="Protein_kinase_ATP_BS"/>
</dbReference>
<keyword evidence="11 27" id="KW-0547">Nucleotide-binding</keyword>
<evidence type="ECO:0000256" key="19">
    <source>
        <dbReference type="ARBA" id="ARBA00023157"/>
    </source>
</evidence>
<feature type="binding site" evidence="29 30">
    <location>
        <position position="627"/>
    </location>
    <ligand>
        <name>ATP</name>
        <dbReference type="ChEBI" id="CHEBI:30616"/>
    </ligand>
</feature>
<evidence type="ECO:0000256" key="10">
    <source>
        <dbReference type="ARBA" id="ARBA00022729"/>
    </source>
</evidence>
<evidence type="ECO:0000256" key="9">
    <source>
        <dbReference type="ARBA" id="ARBA00022703"/>
    </source>
</evidence>
<dbReference type="EC" id="2.7.10.1" evidence="27"/>
<keyword evidence="17 27" id="KW-0472">Membrane</keyword>
<evidence type="ECO:0000256" key="14">
    <source>
        <dbReference type="ARBA" id="ARBA00022989"/>
    </source>
</evidence>
<dbReference type="InterPro" id="IPR008266">
    <property type="entry name" value="Tyr_kinase_AS"/>
</dbReference>
<dbReference type="PROSITE" id="PS50011">
    <property type="entry name" value="PROTEIN_KINASE_DOM"/>
    <property type="match status" value="1"/>
</dbReference>
<evidence type="ECO:0000256" key="30">
    <source>
        <dbReference type="PROSITE-ProRule" id="PRU10141"/>
    </source>
</evidence>
<feature type="binding site" evidence="29">
    <location>
        <begin position="600"/>
        <end position="608"/>
    </location>
    <ligand>
        <name>ATP</name>
        <dbReference type="ChEBI" id="CHEBI:30616"/>
    </ligand>
</feature>
<comment type="subcellular location">
    <subcellularLocation>
        <location evidence="3">Cell membrane</location>
        <topology evidence="3">Single-pass type I membrane protein</topology>
    </subcellularLocation>
    <subcellularLocation>
        <location evidence="2">Mitochondrion</location>
    </subcellularLocation>
    <subcellularLocation>
        <location evidence="1">Nucleus</location>
    </subcellularLocation>
</comment>
<dbReference type="GO" id="GO:0045937">
    <property type="term" value="P:positive regulation of phosphate metabolic process"/>
    <property type="evidence" value="ECO:0007669"/>
    <property type="project" value="UniProtKB-ARBA"/>
</dbReference>
<evidence type="ECO:0000256" key="5">
    <source>
        <dbReference type="ARBA" id="ARBA00022475"/>
    </source>
</evidence>
<evidence type="ECO:0000256" key="8">
    <source>
        <dbReference type="ARBA" id="ARBA00022692"/>
    </source>
</evidence>
<keyword evidence="13 27" id="KW-0067">ATP-binding</keyword>
<keyword evidence="15" id="KW-0805">Transcription regulation</keyword>
<dbReference type="CDD" id="cd12092">
    <property type="entry name" value="TM_ErbB4"/>
    <property type="match status" value="1"/>
</dbReference>
<dbReference type="PANTHER" id="PTHR24416">
    <property type="entry name" value="TYROSINE-PROTEIN KINASE RECEPTOR"/>
    <property type="match status" value="1"/>
</dbReference>
<dbReference type="GO" id="GO:0008284">
    <property type="term" value="P:positive regulation of cell population proliferation"/>
    <property type="evidence" value="ECO:0007669"/>
    <property type="project" value="TreeGrafter"/>
</dbReference>
<dbReference type="PROSITE" id="PS00107">
    <property type="entry name" value="PROTEIN_KINASE_ATP"/>
    <property type="match status" value="1"/>
</dbReference>
<evidence type="ECO:0000256" key="28">
    <source>
        <dbReference type="PIRSR" id="PIRSR000619-1"/>
    </source>
</evidence>
<dbReference type="InterPro" id="IPR036941">
    <property type="entry name" value="Rcpt_L-dom_sf"/>
</dbReference>
<evidence type="ECO:0000259" key="32">
    <source>
        <dbReference type="PROSITE" id="PS50011"/>
    </source>
</evidence>
<evidence type="ECO:0000256" key="21">
    <source>
        <dbReference type="ARBA" id="ARBA00023163"/>
    </source>
</evidence>
<keyword evidence="20" id="KW-0010">Activator</keyword>
<dbReference type="InterPro" id="IPR050122">
    <property type="entry name" value="RTK"/>
</dbReference>
<keyword evidence="10" id="KW-0732">Signal</keyword>
<dbReference type="InterPro" id="IPR011009">
    <property type="entry name" value="Kinase-like_dom_sf"/>
</dbReference>
<comment type="similarity">
    <text evidence="27">Belongs to the protein kinase superfamily. Tyr protein kinase family. EGF receptor subfamily.</text>
</comment>
<dbReference type="FunFam" id="3.30.200.20:FF:000276">
    <property type="entry name" value="Receptor tyrosine-protein kinase erbB-3"/>
    <property type="match status" value="1"/>
</dbReference>
<dbReference type="Pfam" id="PF01030">
    <property type="entry name" value="Recep_L_domain"/>
    <property type="match status" value="2"/>
</dbReference>
<dbReference type="GO" id="GO:0005739">
    <property type="term" value="C:mitochondrion"/>
    <property type="evidence" value="ECO:0007669"/>
    <property type="project" value="UniProtKB-SubCell"/>
</dbReference>
<dbReference type="Pfam" id="PF07714">
    <property type="entry name" value="PK_Tyr_Ser-Thr"/>
    <property type="match status" value="1"/>
</dbReference>
<keyword evidence="6" id="KW-0597">Phosphoprotein</keyword>
<keyword evidence="21" id="KW-0804">Transcription</keyword>
<dbReference type="Proteomes" id="UP000694621">
    <property type="component" value="Unplaced"/>
</dbReference>
<evidence type="ECO:0000256" key="27">
    <source>
        <dbReference type="PIRNR" id="PIRNR000619"/>
    </source>
</evidence>
<dbReference type="PIRSF" id="PIRSF000619">
    <property type="entry name" value="TyrPK_EGF-R"/>
    <property type="match status" value="1"/>
</dbReference>
<sequence length="1083" mass="122999">EQVPTLSLSLSLSAVCTGTENKLSTLSDLEQQYRTLRKYYENCEVVMGNLEITSIDRSRDLSFLRSIREVTGYVLVALNQFDYLPLENLRIIRGTRLYEDRYALAIFLNYRRDGNFGLRQLGLKNLTGTCWNLTMVLSLSLSLSLFLSLFLCVFPGQRCHRACNGRCWGPKENQCQSLTKTVCAEQCDGRCFGPYVSDCCHRECAGGCSGPKDTDCFACTNFNDSGACVTQCPQPFVYNPTTFQLEHNPRAKYTYGAFCVKKCPRKTQIHTYIYIYLVRRRRILSPVKEKCIYCTFPHSTSFLNIQSWPENRTDLSVFSNLATIGGRSLYSGISLLVLKQQWITSLQLQSMREISAGNVYITNNSQLCYYNTINWTSLFRIPTQKALIRNNRDPKECSEYMLLSQSCKTNATIDIWAPPTVRKFEFVDVREFANGSVCLECDAQCQKADDDGLTCTGPGPDHCVKCLHFKDGPNCVEKCPDGLQGTNSFIFKYAEANNECHPCHANCTQGCTGPRLQDCIGMIDRTPLIAAGVIGGLFVVVIIALGVAVSVRRKSIKKKRALRRFLETELVEPLTPSGTAPNQAQLRILKETELKRVKILGAGAFGTVYKGIWVPEGETVKIPVAIKILNEATGPKANVEFMDEALIMASMEHPHLVRLLGVCLSPTIQLVTQLMPHGCLLDYVHEHKDNIGSQLLLNWCVQIAKGMMYLEERRLVHRDLAARNVLVKSPNHIKITDFGLARLLDGDEKEYNADGGKMPIKWMALECIHYRKFTHQSDVWSYGVTIWELMTFGGKPYDGIPTREIPDLLEKGERLPQPPICTIDVYMVMVKCWMIDADSRPKFKELAAEFCRMARDPQRYLVIQGDDRMKLPSPNDSKFFQSLLDEEELEDLMDAEEYLVPHAFNIPPLTYTTRSRVDSNRVRLIIKVTSLLFCPFLVDYLNPVEENPFVTRRRNGEIHTLDPAHHSASNGQPKMEDEYVNDPLYLNTFHNSGDKSQETLRKNGIPVPKKTFDNPEYWQHSLPPKATLHNPEYLQDCSTRFFYRQNGRIRPAVAENQEYLTEYALKPGTVLPPPPYRQRNTVV</sequence>
<evidence type="ECO:0000256" key="4">
    <source>
        <dbReference type="ARBA" id="ARBA00022473"/>
    </source>
</evidence>
<dbReference type="AlphaFoldDB" id="A0A8B9KM85"/>
<dbReference type="GO" id="GO:0006915">
    <property type="term" value="P:apoptotic process"/>
    <property type="evidence" value="ECO:0007669"/>
    <property type="project" value="UniProtKB-KW"/>
</dbReference>
<proteinExistence type="inferred from homology"/>
<dbReference type="PANTHER" id="PTHR24416:SF90">
    <property type="entry name" value="RECEPTOR TYROSINE-PROTEIN KINASE ERBB-4"/>
    <property type="match status" value="1"/>
</dbReference>
<dbReference type="InterPro" id="IPR032778">
    <property type="entry name" value="GF_recep_IV"/>
</dbReference>
<feature type="transmembrane region" description="Helical" evidence="31">
    <location>
        <begin position="528"/>
        <end position="551"/>
    </location>
</feature>
<dbReference type="FunFam" id="1.10.510.10:FF:002828">
    <property type="entry name" value="Receptor tyrosine-protein kinase erbB-2"/>
    <property type="match status" value="1"/>
</dbReference>
<reference evidence="33" key="1">
    <citation type="submission" date="2025-08" db="UniProtKB">
        <authorList>
            <consortium name="Ensembl"/>
        </authorList>
    </citation>
    <scope>IDENTIFICATION</scope>
</reference>
<keyword evidence="9" id="KW-0053">Apoptosis</keyword>
<name>A0A8B9KM85_ASTMX</name>
<dbReference type="Gene3D" id="2.10.220.10">
    <property type="entry name" value="Hormone Receptor, Insulin-like Growth Factor Receptor 1, Chain A, domain 2"/>
    <property type="match status" value="3"/>
</dbReference>
<evidence type="ECO:0000256" key="23">
    <source>
        <dbReference type="ARBA" id="ARBA00023180"/>
    </source>
</evidence>
<keyword evidence="16" id="KW-0496">Mitochondrion</keyword>
<dbReference type="GO" id="GO:0043235">
    <property type="term" value="C:receptor complex"/>
    <property type="evidence" value="ECO:0007669"/>
    <property type="project" value="TreeGrafter"/>
</dbReference>
<evidence type="ECO:0000256" key="7">
    <source>
        <dbReference type="ARBA" id="ARBA00022679"/>
    </source>
</evidence>
<dbReference type="SUPFAM" id="SSF52058">
    <property type="entry name" value="L domain-like"/>
    <property type="match status" value="2"/>
</dbReference>
<dbReference type="GO" id="GO:0009891">
    <property type="term" value="P:positive regulation of biosynthetic process"/>
    <property type="evidence" value="ECO:0007669"/>
    <property type="project" value="UniProtKB-ARBA"/>
</dbReference>
<dbReference type="CDD" id="cd00064">
    <property type="entry name" value="FU"/>
    <property type="match status" value="2"/>
</dbReference>
<dbReference type="InterPro" id="IPR044912">
    <property type="entry name" value="Egfr_JX_dom"/>
</dbReference>
<evidence type="ECO:0000256" key="22">
    <source>
        <dbReference type="ARBA" id="ARBA00023170"/>
    </source>
</evidence>
<dbReference type="InterPro" id="IPR001245">
    <property type="entry name" value="Ser-Thr/Tyr_kinase_cat_dom"/>
</dbReference>
<organism evidence="33 34">
    <name type="scientific">Astyanax mexicanus</name>
    <name type="common">Blind cave fish</name>
    <name type="synonym">Astyanax fasciatus mexicanus</name>
    <dbReference type="NCBI Taxonomy" id="7994"/>
    <lineage>
        <taxon>Eukaryota</taxon>
        <taxon>Metazoa</taxon>
        <taxon>Chordata</taxon>
        <taxon>Craniata</taxon>
        <taxon>Vertebrata</taxon>
        <taxon>Euteleostomi</taxon>
        <taxon>Actinopterygii</taxon>
        <taxon>Neopterygii</taxon>
        <taxon>Teleostei</taxon>
        <taxon>Ostariophysi</taxon>
        <taxon>Characiformes</taxon>
        <taxon>Characoidei</taxon>
        <taxon>Acestrorhamphidae</taxon>
        <taxon>Acestrorhamphinae</taxon>
        <taxon>Astyanax</taxon>
    </lineage>
</organism>
<dbReference type="InterPro" id="IPR006212">
    <property type="entry name" value="Furin_repeat"/>
</dbReference>
<evidence type="ECO:0000256" key="3">
    <source>
        <dbReference type="ARBA" id="ARBA00004251"/>
    </source>
</evidence>
<dbReference type="Gene3D" id="1.10.510.10">
    <property type="entry name" value="Transferase(Phosphotransferase) domain 1"/>
    <property type="match status" value="1"/>
</dbReference>
<evidence type="ECO:0000256" key="20">
    <source>
        <dbReference type="ARBA" id="ARBA00023159"/>
    </source>
</evidence>
<accession>A0A8B9KM85</accession>
<dbReference type="FunFam" id="2.10.220.10:FF:000004">
    <property type="entry name" value="Receptor protein-tyrosine kinase"/>
    <property type="match status" value="1"/>
</dbReference>
<evidence type="ECO:0000256" key="12">
    <source>
        <dbReference type="ARBA" id="ARBA00022777"/>
    </source>
</evidence>
<dbReference type="InterPro" id="IPR020635">
    <property type="entry name" value="Tyr_kinase_cat_dom"/>
</dbReference>
<dbReference type="GO" id="GO:0038127">
    <property type="term" value="P:ERBB signaling pathway"/>
    <property type="evidence" value="ECO:0007669"/>
    <property type="project" value="UniProtKB-ARBA"/>
</dbReference>
<keyword evidence="22 27" id="KW-0675">Receptor</keyword>
<keyword evidence="12 27" id="KW-0418">Kinase</keyword>
<keyword evidence="8 31" id="KW-0812">Transmembrane</keyword>
<dbReference type="FunFam" id="2.10.220.10:FF:000001">
    <property type="entry name" value="Receptor protein-tyrosine kinase"/>
    <property type="match status" value="1"/>
</dbReference>
<evidence type="ECO:0000256" key="15">
    <source>
        <dbReference type="ARBA" id="ARBA00023015"/>
    </source>
</evidence>
<comment type="catalytic activity">
    <reaction evidence="26">
        <text>L-tyrosyl-[protein] + ATP = O-phospho-L-tyrosyl-[protein] + ADP + H(+)</text>
        <dbReference type="Rhea" id="RHEA:10596"/>
        <dbReference type="Rhea" id="RHEA-COMP:10136"/>
        <dbReference type="Rhea" id="RHEA-COMP:20101"/>
        <dbReference type="ChEBI" id="CHEBI:15378"/>
        <dbReference type="ChEBI" id="CHEBI:30616"/>
        <dbReference type="ChEBI" id="CHEBI:46858"/>
        <dbReference type="ChEBI" id="CHEBI:61978"/>
        <dbReference type="ChEBI" id="CHEBI:456216"/>
        <dbReference type="EC" id="2.7.10.1"/>
    </reaction>
</comment>
<dbReference type="Gene3D" id="3.30.200.20">
    <property type="entry name" value="Phosphorylase Kinase, domain 1"/>
    <property type="match status" value="1"/>
</dbReference>
<dbReference type="Pfam" id="PF14843">
    <property type="entry name" value="GF_recep_IV"/>
    <property type="match status" value="1"/>
</dbReference>
<keyword evidence="4" id="KW-0217">Developmental protein</keyword>
<protein>
    <recommendedName>
        <fullName evidence="27">Receptor protein-tyrosine kinase</fullName>
        <ecNumber evidence="27">2.7.10.1</ecNumber>
    </recommendedName>
</protein>